<dbReference type="Proteomes" id="UP000261660">
    <property type="component" value="Unplaced"/>
</dbReference>
<dbReference type="STRING" id="56723.ENSLBEP00000001959"/>
<dbReference type="GeneTree" id="ENSGT01110000270110"/>
<dbReference type="SUPFAM" id="SSF47162">
    <property type="entry name" value="Apolipoprotein"/>
    <property type="match status" value="1"/>
</dbReference>
<evidence type="ECO:0000256" key="1">
    <source>
        <dbReference type="SAM" id="SignalP"/>
    </source>
</evidence>
<dbReference type="AlphaFoldDB" id="A0A3Q3KZ86"/>
<dbReference type="GO" id="GO:0034361">
    <property type="term" value="C:very-low-density lipoprotein particle"/>
    <property type="evidence" value="ECO:0007669"/>
    <property type="project" value="TreeGrafter"/>
</dbReference>
<dbReference type="GO" id="GO:0034362">
    <property type="term" value="C:low-density lipoprotein particle"/>
    <property type="evidence" value="ECO:0007669"/>
    <property type="project" value="TreeGrafter"/>
</dbReference>
<dbReference type="GO" id="GO:0055090">
    <property type="term" value="P:acylglycerol homeostasis"/>
    <property type="evidence" value="ECO:0007669"/>
    <property type="project" value="TreeGrafter"/>
</dbReference>
<dbReference type="GO" id="GO:0060228">
    <property type="term" value="F:phosphatidylcholine-sterol O-acyltransferase activator activity"/>
    <property type="evidence" value="ECO:0007669"/>
    <property type="project" value="TreeGrafter"/>
</dbReference>
<dbReference type="GO" id="GO:0033344">
    <property type="term" value="P:cholesterol efflux"/>
    <property type="evidence" value="ECO:0007669"/>
    <property type="project" value="TreeGrafter"/>
</dbReference>
<dbReference type="GO" id="GO:0034364">
    <property type="term" value="C:high-density lipoprotein particle"/>
    <property type="evidence" value="ECO:0007669"/>
    <property type="project" value="TreeGrafter"/>
</dbReference>
<evidence type="ECO:0000313" key="2">
    <source>
        <dbReference type="Ensembl" id="ENSLBEP00000001959.1"/>
    </source>
</evidence>
<reference evidence="2" key="2">
    <citation type="submission" date="2025-09" db="UniProtKB">
        <authorList>
            <consortium name="Ensembl"/>
        </authorList>
    </citation>
    <scope>IDENTIFICATION</scope>
</reference>
<keyword evidence="3" id="KW-1185">Reference proteome</keyword>
<organism evidence="2 3">
    <name type="scientific">Labrus bergylta</name>
    <name type="common">ballan wrasse</name>
    <dbReference type="NCBI Taxonomy" id="56723"/>
    <lineage>
        <taxon>Eukaryota</taxon>
        <taxon>Metazoa</taxon>
        <taxon>Chordata</taxon>
        <taxon>Craniata</taxon>
        <taxon>Vertebrata</taxon>
        <taxon>Euteleostomi</taxon>
        <taxon>Actinopterygii</taxon>
        <taxon>Neopterygii</taxon>
        <taxon>Teleostei</taxon>
        <taxon>Neoteleostei</taxon>
        <taxon>Acanthomorphata</taxon>
        <taxon>Eupercaria</taxon>
        <taxon>Labriformes</taxon>
        <taxon>Labridae</taxon>
        <taxon>Labrus</taxon>
    </lineage>
</organism>
<dbReference type="GO" id="GO:0042627">
    <property type="term" value="C:chylomicron"/>
    <property type="evidence" value="ECO:0007669"/>
    <property type="project" value="TreeGrafter"/>
</dbReference>
<keyword evidence="1" id="KW-0732">Signal</keyword>
<dbReference type="GO" id="GO:1903561">
    <property type="term" value="C:extracellular vesicle"/>
    <property type="evidence" value="ECO:0007669"/>
    <property type="project" value="TreeGrafter"/>
</dbReference>
<feature type="chain" id="PRO_5018634539" evidence="1">
    <location>
        <begin position="18"/>
        <end position="247"/>
    </location>
</feature>
<reference evidence="2" key="1">
    <citation type="submission" date="2025-08" db="UniProtKB">
        <authorList>
            <consortium name="Ensembl"/>
        </authorList>
    </citation>
    <scope>IDENTIFICATION</scope>
</reference>
<dbReference type="InParanoid" id="A0A3Q3KZ86"/>
<accession>A0A3Q3KZ86</accession>
<dbReference type="PANTHER" id="PTHR18976">
    <property type="entry name" value="APOLIPOPROTEIN"/>
    <property type="match status" value="1"/>
</dbReference>
<dbReference type="SUPFAM" id="SSF58113">
    <property type="entry name" value="Apolipoprotein A-I"/>
    <property type="match status" value="1"/>
</dbReference>
<dbReference type="Gene3D" id="1.20.120.20">
    <property type="entry name" value="Apolipoprotein"/>
    <property type="match status" value="2"/>
</dbReference>
<dbReference type="PROSITE" id="PS51257">
    <property type="entry name" value="PROKAR_LIPOPROTEIN"/>
    <property type="match status" value="1"/>
</dbReference>
<dbReference type="GO" id="GO:0005543">
    <property type="term" value="F:phospholipid binding"/>
    <property type="evidence" value="ECO:0007669"/>
    <property type="project" value="TreeGrafter"/>
</dbReference>
<dbReference type="GO" id="GO:0120020">
    <property type="term" value="F:cholesterol transfer activity"/>
    <property type="evidence" value="ECO:0007669"/>
    <property type="project" value="TreeGrafter"/>
</dbReference>
<dbReference type="Ensembl" id="ENSLBET00000002079.1">
    <property type="protein sequence ID" value="ENSLBEP00000001959.1"/>
    <property type="gene ID" value="ENSLBEG00000001534.1"/>
</dbReference>
<name>A0A3Q3KZ86_9LABR</name>
<evidence type="ECO:0000313" key="3">
    <source>
        <dbReference type="Proteomes" id="UP000261660"/>
    </source>
</evidence>
<dbReference type="GO" id="GO:0008203">
    <property type="term" value="P:cholesterol metabolic process"/>
    <property type="evidence" value="ECO:0007669"/>
    <property type="project" value="TreeGrafter"/>
</dbReference>
<sequence>MKVLVVLVLAVFTGCNANLFSADEPKSKLDELTDAFWGSVNKARRTADDTLDKFMQTEIGQNVGARLAEGAHAASTYAEIAWDQLPTTVKDSMGSVGMLLYGISVQADEGLTTFKKKIEPFVERVAPVAEKVQSLLTQRAEQVAEVASPYVDKLIEKLDPMTQDVQTRLTNLQVQLGMYTVKKQLESTVEKMAPLAEQVTITLTARAEQLTDMASPYAERLKEKLEPVIHNMKTHLNALYQSTVKTN</sequence>
<dbReference type="InterPro" id="IPR050163">
    <property type="entry name" value="Apolipoprotein_A1/A4/E"/>
</dbReference>
<dbReference type="PANTHER" id="PTHR18976:SF34">
    <property type="entry name" value="LIPID-BINDING PROTEIN"/>
    <property type="match status" value="1"/>
</dbReference>
<protein>
    <submittedName>
        <fullName evidence="2">Apolipoprotein Eb-like</fullName>
    </submittedName>
</protein>
<dbReference type="GO" id="GO:0033700">
    <property type="term" value="P:phospholipid efflux"/>
    <property type="evidence" value="ECO:0007669"/>
    <property type="project" value="TreeGrafter"/>
</dbReference>
<feature type="signal peptide" evidence="1">
    <location>
        <begin position="1"/>
        <end position="17"/>
    </location>
</feature>
<proteinExistence type="predicted"/>